<dbReference type="NCBIfam" id="TIGR00093">
    <property type="entry name" value="pseudouridine synthase"/>
    <property type="match status" value="1"/>
</dbReference>
<dbReference type="SMART" id="SM00363">
    <property type="entry name" value="S4"/>
    <property type="match status" value="1"/>
</dbReference>
<comment type="caution">
    <text evidence="5">The sequence shown here is derived from an EMBL/GenBank/DDBJ whole genome shotgun (WGS) entry which is preliminary data.</text>
</comment>
<dbReference type="InterPro" id="IPR006145">
    <property type="entry name" value="PsdUridine_synth_RsuA/RluA"/>
</dbReference>
<dbReference type="Gene3D" id="3.30.70.580">
    <property type="entry name" value="Pseudouridine synthase I, catalytic domain, N-terminal subdomain"/>
    <property type="match status" value="1"/>
</dbReference>
<reference evidence="5 6" key="1">
    <citation type="submission" date="2020-07" db="EMBL/GenBank/DDBJ databases">
        <authorList>
            <person name="Feng X."/>
        </authorList>
    </citation>
    <scope>NUCLEOTIDE SEQUENCE [LARGE SCALE GENOMIC DNA]</scope>
    <source>
        <strain evidence="5 6">JCM31066</strain>
    </source>
</reference>
<dbReference type="InterPro" id="IPR000748">
    <property type="entry name" value="PsdUridine_synth_RsuA/RluB/E/F"/>
</dbReference>
<dbReference type="Gene3D" id="3.30.70.1560">
    <property type="entry name" value="Alpha-L RNA-binding motif"/>
    <property type="match status" value="1"/>
</dbReference>
<sequence>MSELVRVQKFLADRGMCSRREAEEWIREGRVKVNGVVAELGQKVNPEADQVAVKNKKVPQLPKRKVTLLMNKPKGTLCTNHDPNAVLTVFTILPKEYRFDRLFCAGRLDKDSEGMLILTNDGDLANRITHPTGGVVKRYRVKLHKPFDPAVTPKLLKGVIDEGEHLFAKKIIPATTGPEADHRVEVHLDQGRKREIRRLFEAFGYHVKKLKRFQMGKLRMKGISPGAVKPLTEREIESLFQQ</sequence>
<dbReference type="GO" id="GO:0120159">
    <property type="term" value="F:rRNA pseudouridine synthase activity"/>
    <property type="evidence" value="ECO:0007669"/>
    <property type="project" value="UniProtKB-ARBA"/>
</dbReference>
<dbReference type="EMBL" id="JACHVB010000063">
    <property type="protein sequence ID" value="MBC2596209.1"/>
    <property type="molecule type" value="Genomic_DNA"/>
</dbReference>
<evidence type="ECO:0000256" key="2">
    <source>
        <dbReference type="ARBA" id="ARBA00023235"/>
    </source>
</evidence>
<dbReference type="CDD" id="cd00165">
    <property type="entry name" value="S4"/>
    <property type="match status" value="1"/>
</dbReference>
<evidence type="ECO:0000256" key="3">
    <source>
        <dbReference type="PROSITE-ProRule" id="PRU00182"/>
    </source>
</evidence>
<dbReference type="InterPro" id="IPR020094">
    <property type="entry name" value="TruA/RsuA/RluB/E/F_N"/>
</dbReference>
<evidence type="ECO:0000313" key="6">
    <source>
        <dbReference type="Proteomes" id="UP000546464"/>
    </source>
</evidence>
<organism evidence="5 6">
    <name type="scientific">Ruficoccus amylovorans</name>
    <dbReference type="NCBI Taxonomy" id="1804625"/>
    <lineage>
        <taxon>Bacteria</taxon>
        <taxon>Pseudomonadati</taxon>
        <taxon>Verrucomicrobiota</taxon>
        <taxon>Opitutia</taxon>
        <taxon>Puniceicoccales</taxon>
        <taxon>Cerasicoccaceae</taxon>
        <taxon>Ruficoccus</taxon>
    </lineage>
</organism>
<dbReference type="InterPro" id="IPR002942">
    <property type="entry name" value="S4_RNA-bd"/>
</dbReference>
<dbReference type="PANTHER" id="PTHR47683:SF4">
    <property type="entry name" value="PSEUDOURIDINE SYNTHASE"/>
    <property type="match status" value="1"/>
</dbReference>
<keyword evidence="6" id="KW-1185">Reference proteome</keyword>
<dbReference type="SUPFAM" id="SSF55174">
    <property type="entry name" value="Alpha-L RNA-binding motif"/>
    <property type="match status" value="1"/>
</dbReference>
<dbReference type="Proteomes" id="UP000546464">
    <property type="component" value="Unassembled WGS sequence"/>
</dbReference>
<evidence type="ECO:0000256" key="1">
    <source>
        <dbReference type="ARBA" id="ARBA00008348"/>
    </source>
</evidence>
<dbReference type="RefSeq" id="WP_185677125.1">
    <property type="nucleotide sequence ID" value="NZ_JACHVB010000063.1"/>
</dbReference>
<gene>
    <name evidence="5" type="ORF">H5P28_18225</name>
</gene>
<dbReference type="Gene3D" id="3.10.290.10">
    <property type="entry name" value="RNA-binding S4 domain"/>
    <property type="match status" value="1"/>
</dbReference>
<dbReference type="PANTHER" id="PTHR47683">
    <property type="entry name" value="PSEUDOURIDINE SYNTHASE FAMILY PROTEIN-RELATED"/>
    <property type="match status" value="1"/>
</dbReference>
<dbReference type="InterPro" id="IPR042092">
    <property type="entry name" value="PsdUridine_s_RsuA/RluB/E/F_cat"/>
</dbReference>
<dbReference type="InterPro" id="IPR050343">
    <property type="entry name" value="RsuA_PseudoU_synthase"/>
</dbReference>
<dbReference type="Pfam" id="PF01479">
    <property type="entry name" value="S4"/>
    <property type="match status" value="1"/>
</dbReference>
<dbReference type="GO" id="GO:0003723">
    <property type="term" value="F:RNA binding"/>
    <property type="evidence" value="ECO:0007669"/>
    <property type="project" value="UniProtKB-KW"/>
</dbReference>
<evidence type="ECO:0000259" key="4">
    <source>
        <dbReference type="SMART" id="SM00363"/>
    </source>
</evidence>
<dbReference type="Pfam" id="PF00849">
    <property type="entry name" value="PseudoU_synth_2"/>
    <property type="match status" value="1"/>
</dbReference>
<dbReference type="PROSITE" id="PS50889">
    <property type="entry name" value="S4"/>
    <property type="match status" value="1"/>
</dbReference>
<proteinExistence type="inferred from homology"/>
<accession>A0A842HIL8</accession>
<dbReference type="FunFam" id="3.10.290.10:FF:000003">
    <property type="entry name" value="Pseudouridine synthase"/>
    <property type="match status" value="1"/>
</dbReference>
<keyword evidence="3" id="KW-0694">RNA-binding</keyword>
<protein>
    <submittedName>
        <fullName evidence="5">rRNA pseudouridine synthase</fullName>
    </submittedName>
</protein>
<keyword evidence="2" id="KW-0413">Isomerase</keyword>
<dbReference type="AlphaFoldDB" id="A0A842HIL8"/>
<name>A0A842HIL8_9BACT</name>
<dbReference type="InterPro" id="IPR020103">
    <property type="entry name" value="PsdUridine_synth_cat_dom_sf"/>
</dbReference>
<dbReference type="SUPFAM" id="SSF55120">
    <property type="entry name" value="Pseudouridine synthase"/>
    <property type="match status" value="1"/>
</dbReference>
<comment type="similarity">
    <text evidence="1">Belongs to the pseudouridine synthase RsuA family.</text>
</comment>
<feature type="domain" description="RNA-binding S4" evidence="4">
    <location>
        <begin position="5"/>
        <end position="67"/>
    </location>
</feature>
<dbReference type="GO" id="GO:0000455">
    <property type="term" value="P:enzyme-directed rRNA pseudouridine synthesis"/>
    <property type="evidence" value="ECO:0007669"/>
    <property type="project" value="UniProtKB-ARBA"/>
</dbReference>
<evidence type="ECO:0000313" key="5">
    <source>
        <dbReference type="EMBL" id="MBC2596209.1"/>
    </source>
</evidence>
<dbReference type="InterPro" id="IPR036986">
    <property type="entry name" value="S4_RNA-bd_sf"/>
</dbReference>